<evidence type="ECO:0000313" key="3">
    <source>
        <dbReference type="Proteomes" id="UP000006753"/>
    </source>
</evidence>
<organism evidence="2 3">
    <name type="scientific">Marssonina brunnea f. sp. multigermtubi (strain MB_m1)</name>
    <name type="common">Marssonina leaf spot fungus</name>
    <dbReference type="NCBI Taxonomy" id="1072389"/>
    <lineage>
        <taxon>Eukaryota</taxon>
        <taxon>Fungi</taxon>
        <taxon>Dikarya</taxon>
        <taxon>Ascomycota</taxon>
        <taxon>Pezizomycotina</taxon>
        <taxon>Leotiomycetes</taxon>
        <taxon>Helotiales</taxon>
        <taxon>Drepanopezizaceae</taxon>
        <taxon>Drepanopeziza</taxon>
    </lineage>
</organism>
<gene>
    <name evidence="2" type="ORF">MBM_07618</name>
</gene>
<dbReference type="PANTHER" id="PTHR38436">
    <property type="entry name" value="POLYKETIDE CYCLASE SNOAL-LIKE DOMAIN"/>
    <property type="match status" value="1"/>
</dbReference>
<accession>K1X0I1</accession>
<dbReference type="GO" id="GO:0030638">
    <property type="term" value="P:polyketide metabolic process"/>
    <property type="evidence" value="ECO:0007669"/>
    <property type="project" value="InterPro"/>
</dbReference>
<dbReference type="KEGG" id="mbe:MBM_07618"/>
<dbReference type="EMBL" id="JH921446">
    <property type="protein sequence ID" value="EKD14388.1"/>
    <property type="molecule type" value="Genomic_DNA"/>
</dbReference>
<dbReference type="Proteomes" id="UP000006753">
    <property type="component" value="Unassembled WGS sequence"/>
</dbReference>
<name>K1X0I1_MARBU</name>
<evidence type="ECO:0000313" key="2">
    <source>
        <dbReference type="EMBL" id="EKD14388.1"/>
    </source>
</evidence>
<dbReference type="OrthoDB" id="5440at2759"/>
<dbReference type="AlphaFoldDB" id="K1X0I1"/>
<evidence type="ECO:0000256" key="1">
    <source>
        <dbReference type="SAM" id="MobiDB-lite"/>
    </source>
</evidence>
<dbReference type="PANTHER" id="PTHR38436:SF3">
    <property type="entry name" value="CARBOXYMETHYLENEBUTENOLIDASE-RELATED"/>
    <property type="match status" value="1"/>
</dbReference>
<dbReference type="InParanoid" id="K1X0I1"/>
<reference evidence="2 3" key="1">
    <citation type="journal article" date="2012" name="BMC Genomics">
        <title>Sequencing the genome of Marssonina brunnea reveals fungus-poplar co-evolution.</title>
        <authorList>
            <person name="Zhu S."/>
            <person name="Cao Y.-Z."/>
            <person name="Jiang C."/>
            <person name="Tan B.-Y."/>
            <person name="Wang Z."/>
            <person name="Feng S."/>
            <person name="Zhang L."/>
            <person name="Su X.-H."/>
            <person name="Brejova B."/>
            <person name="Vinar T."/>
            <person name="Xu M."/>
            <person name="Wang M.-X."/>
            <person name="Zhang S.-G."/>
            <person name="Huang M.-R."/>
            <person name="Wu R."/>
            <person name="Zhou Y."/>
        </authorList>
    </citation>
    <scope>NUCLEOTIDE SEQUENCE [LARGE SCALE GENOMIC DNA]</scope>
    <source>
        <strain evidence="2 3">MB_m1</strain>
    </source>
</reference>
<feature type="region of interest" description="Disordered" evidence="1">
    <location>
        <begin position="249"/>
        <end position="277"/>
    </location>
</feature>
<dbReference type="InterPro" id="IPR009959">
    <property type="entry name" value="Cyclase_SnoaL-like"/>
</dbReference>
<dbReference type="HOGENOM" id="CLU_963378_0_0_1"/>
<proteinExistence type="predicted"/>
<sequence>MAPASTEITSCLVIVKSHILHTYDDPLLGENFVLPGHVDYEAGPAVVAHIRALGFLKKRLGGPYFDLEAIRDGHCRLAFAERDVKKTMVTIVLKSHARSWMMQMTGSIGRAARTAFYHDRPIHLRQSKRHCPLELLSRTTGTDRVIDEFTFSSTHNRLIDWRCVSLPLPSHITVHHIYVRDTHSIPGSTLPPPIPDRPPLSQFRFPPFTSVVLRGPPWSSVVNIRGDRLYHEHIAWDQASTLRQLATPPRLSPIPLMSRNGGENAGRKRGGKQRDALAVGSERWMIVKV</sequence>
<keyword evidence="3" id="KW-1185">Reference proteome</keyword>
<protein>
    <submittedName>
        <fullName evidence="2">LEA domain protein</fullName>
    </submittedName>
</protein>
<dbReference type="eggNOG" id="ENOG502QWD6">
    <property type="taxonomic scope" value="Eukaryota"/>
</dbReference>